<reference evidence="5 6" key="1">
    <citation type="journal article" date="2024" name="Proc. Natl. Acad. Sci. U.S.A.">
        <title>The genetic regulatory architecture and epigenomic basis for age-related changes in rattlesnake venom.</title>
        <authorList>
            <person name="Hogan M.P."/>
            <person name="Holding M.L."/>
            <person name="Nystrom G.S."/>
            <person name="Colston T.J."/>
            <person name="Bartlett D.A."/>
            <person name="Mason A.J."/>
            <person name="Ellsworth S.A."/>
            <person name="Rautsaw R.M."/>
            <person name="Lawrence K.C."/>
            <person name="Strickland J.L."/>
            <person name="He B."/>
            <person name="Fraser P."/>
            <person name="Margres M.J."/>
            <person name="Gilbert D.M."/>
            <person name="Gibbs H.L."/>
            <person name="Parkinson C.L."/>
            <person name="Rokyta D.R."/>
        </authorList>
    </citation>
    <scope>NUCLEOTIDE SEQUENCE [LARGE SCALE GENOMIC DNA]</scope>
    <source>
        <strain evidence="5">DRR0105</strain>
    </source>
</reference>
<dbReference type="GO" id="GO:0000149">
    <property type="term" value="F:SNARE binding"/>
    <property type="evidence" value="ECO:0007669"/>
    <property type="project" value="TreeGrafter"/>
</dbReference>
<dbReference type="InterPro" id="IPR000008">
    <property type="entry name" value="C2_dom"/>
</dbReference>
<evidence type="ECO:0000256" key="2">
    <source>
        <dbReference type="SAM" id="Coils"/>
    </source>
</evidence>
<dbReference type="InterPro" id="IPR035892">
    <property type="entry name" value="C2_domain_sf"/>
</dbReference>
<evidence type="ECO:0000256" key="1">
    <source>
        <dbReference type="ARBA" id="ARBA00023054"/>
    </source>
</evidence>
<feature type="region of interest" description="Disordered" evidence="3">
    <location>
        <begin position="50"/>
        <end position="69"/>
    </location>
</feature>
<dbReference type="GO" id="GO:0000323">
    <property type="term" value="C:lytic vacuole"/>
    <property type="evidence" value="ECO:0007669"/>
    <property type="project" value="TreeGrafter"/>
</dbReference>
<evidence type="ECO:0000259" key="4">
    <source>
        <dbReference type="PROSITE" id="PS50004"/>
    </source>
</evidence>
<dbReference type="PANTHER" id="PTHR15157">
    <property type="entry name" value="UV RADIATION RESISTANCE-ASSOCIATED GENE PROTEIN"/>
    <property type="match status" value="1"/>
</dbReference>
<keyword evidence="6" id="KW-1185">Reference proteome</keyword>
<dbReference type="EMBL" id="JAOTOJ010000004">
    <property type="protein sequence ID" value="KAK9402592.1"/>
    <property type="molecule type" value="Genomic_DNA"/>
</dbReference>
<accession>A0AAW1BKV1</accession>
<feature type="domain" description="C2" evidence="4">
    <location>
        <begin position="88"/>
        <end position="214"/>
    </location>
</feature>
<evidence type="ECO:0000256" key="3">
    <source>
        <dbReference type="SAM" id="MobiDB-lite"/>
    </source>
</evidence>
<dbReference type="Proteomes" id="UP001474421">
    <property type="component" value="Unassembled WGS sequence"/>
</dbReference>
<name>A0AAW1BKV1_CROAD</name>
<evidence type="ECO:0000313" key="6">
    <source>
        <dbReference type="Proteomes" id="UP001474421"/>
    </source>
</evidence>
<dbReference type="GO" id="GO:0005768">
    <property type="term" value="C:endosome"/>
    <property type="evidence" value="ECO:0007669"/>
    <property type="project" value="TreeGrafter"/>
</dbReference>
<comment type="caution">
    <text evidence="5">The sequence shown here is derived from an EMBL/GenBank/DDBJ whole genome shotgun (WGS) entry which is preliminary data.</text>
</comment>
<keyword evidence="1 2" id="KW-0175">Coiled coil</keyword>
<evidence type="ECO:0000313" key="5">
    <source>
        <dbReference type="EMBL" id="KAK9402592.1"/>
    </source>
</evidence>
<dbReference type="PANTHER" id="PTHR15157:SF5">
    <property type="entry name" value="UV RADIATION RESISTANCE-ASSOCIATED GENE PROTEIN"/>
    <property type="match status" value="1"/>
</dbReference>
<organism evidence="5 6">
    <name type="scientific">Crotalus adamanteus</name>
    <name type="common">Eastern diamondback rattlesnake</name>
    <dbReference type="NCBI Taxonomy" id="8729"/>
    <lineage>
        <taxon>Eukaryota</taxon>
        <taxon>Metazoa</taxon>
        <taxon>Chordata</taxon>
        <taxon>Craniata</taxon>
        <taxon>Vertebrata</taxon>
        <taxon>Euteleostomi</taxon>
        <taxon>Lepidosauria</taxon>
        <taxon>Squamata</taxon>
        <taxon>Bifurcata</taxon>
        <taxon>Unidentata</taxon>
        <taxon>Episquamata</taxon>
        <taxon>Toxicofera</taxon>
        <taxon>Serpentes</taxon>
        <taxon>Colubroidea</taxon>
        <taxon>Viperidae</taxon>
        <taxon>Crotalinae</taxon>
        <taxon>Crotalus</taxon>
    </lineage>
</organism>
<dbReference type="GO" id="GO:0035493">
    <property type="term" value="P:SNARE complex assembly"/>
    <property type="evidence" value="ECO:0007669"/>
    <property type="project" value="TreeGrafter"/>
</dbReference>
<gene>
    <name evidence="5" type="ORF">NXF25_010948</name>
</gene>
<dbReference type="Pfam" id="PF00168">
    <property type="entry name" value="C2"/>
    <property type="match status" value="1"/>
</dbReference>
<sequence>MSSRDRNGEARLPPCRANQRAACFRRSVFWRPPGPFGGLVVTLNSSESAAGGGSGLNAHAPRPLLLPSPPGRRRVAVSMSQAAAVLPPPGSTSRSLHVELPSQQCRLRHLRNIAARNIVSRNGYRLLDTYFTLHLCDNINICKEFYKSEVIKNSLNPTWRSLDFGLMPDRLDTSVSCFVVRIWGGKNDTYQLLIEWKVNLDGLKYLGQQIHARSPNEIIFGLNDGYYGALYERKGVSGIQKNLQVDPNCVRNSYDVFSLLRLHRAQCAIKQTQVTVQKIGREIEEKLRLTSTSNELKKKSECLQLKILVLQNELERQRRALGREVALLHKEHSSLLERRKVFEEEHSKLRLDKEPLQELRKECTAKR</sequence>
<dbReference type="Gene3D" id="2.60.40.150">
    <property type="entry name" value="C2 domain"/>
    <property type="match status" value="1"/>
</dbReference>
<dbReference type="PROSITE" id="PS50004">
    <property type="entry name" value="C2"/>
    <property type="match status" value="1"/>
</dbReference>
<protein>
    <submittedName>
        <fullName evidence="5">UV radiation resistance-associated protein</fullName>
    </submittedName>
</protein>
<proteinExistence type="predicted"/>
<dbReference type="SUPFAM" id="SSF49562">
    <property type="entry name" value="C2 domain (Calcium/lipid-binding domain, CaLB)"/>
    <property type="match status" value="1"/>
</dbReference>
<dbReference type="SMART" id="SM00239">
    <property type="entry name" value="C2"/>
    <property type="match status" value="1"/>
</dbReference>
<feature type="coiled-coil region" evidence="2">
    <location>
        <begin position="293"/>
        <end position="331"/>
    </location>
</feature>
<dbReference type="AlphaFoldDB" id="A0AAW1BKV1"/>